<gene>
    <name evidence="2" type="ORF">C3L33_20438</name>
</gene>
<evidence type="ECO:0000313" key="2">
    <source>
        <dbReference type="EMBL" id="KAE9447667.1"/>
    </source>
</evidence>
<evidence type="ECO:0000313" key="3">
    <source>
        <dbReference type="Proteomes" id="UP000428333"/>
    </source>
</evidence>
<comment type="caution">
    <text evidence="2">The sequence shown here is derived from an EMBL/GenBank/DDBJ whole genome shotgun (WGS) entry which is preliminary data.</text>
</comment>
<keyword evidence="1" id="KW-0472">Membrane</keyword>
<proteinExistence type="predicted"/>
<dbReference type="AlphaFoldDB" id="A0A6A4KXK2"/>
<keyword evidence="1" id="KW-0812">Transmembrane</keyword>
<organism evidence="2 3">
    <name type="scientific">Rhododendron williamsianum</name>
    <dbReference type="NCBI Taxonomy" id="262921"/>
    <lineage>
        <taxon>Eukaryota</taxon>
        <taxon>Viridiplantae</taxon>
        <taxon>Streptophyta</taxon>
        <taxon>Embryophyta</taxon>
        <taxon>Tracheophyta</taxon>
        <taxon>Spermatophyta</taxon>
        <taxon>Magnoliopsida</taxon>
        <taxon>eudicotyledons</taxon>
        <taxon>Gunneridae</taxon>
        <taxon>Pentapetalae</taxon>
        <taxon>asterids</taxon>
        <taxon>Ericales</taxon>
        <taxon>Ericaceae</taxon>
        <taxon>Ericoideae</taxon>
        <taxon>Rhodoreae</taxon>
        <taxon>Rhododendron</taxon>
    </lineage>
</organism>
<dbReference type="EMBL" id="QEFC01003493">
    <property type="protein sequence ID" value="KAE9447667.1"/>
    <property type="molecule type" value="Genomic_DNA"/>
</dbReference>
<name>A0A6A4KXK2_9ERIC</name>
<keyword evidence="3" id="KW-1185">Reference proteome</keyword>
<protein>
    <submittedName>
        <fullName evidence="2">Uncharacterized protein</fullName>
    </submittedName>
</protein>
<accession>A0A6A4KXK2</accession>
<sequence>MSRASNIIFCSSLLWLSSRFSFGLAMLAFIGFFRHHLLVTGYLLVFVVVCAIGRILITEAYRKLKAHLSYHINTRFVNLFSGEIWPDRLLLLSNNVFNLAGSRGKFPLSSFLLRSKVKYGELGKVPDAGVRNPLYPAASRSISTTRAVELSTGTVHTIPRNCSSGFSHGSAGNPRFLGRKMEVLCRDQFPVSGFEGLLYLIVKSRVHEPWNESRDDYGNGE</sequence>
<evidence type="ECO:0000256" key="1">
    <source>
        <dbReference type="SAM" id="Phobius"/>
    </source>
</evidence>
<keyword evidence="1" id="KW-1133">Transmembrane helix</keyword>
<feature type="transmembrane region" description="Helical" evidence="1">
    <location>
        <begin position="39"/>
        <end position="57"/>
    </location>
</feature>
<feature type="transmembrane region" description="Helical" evidence="1">
    <location>
        <begin position="12"/>
        <end position="33"/>
    </location>
</feature>
<feature type="non-terminal residue" evidence="2">
    <location>
        <position position="1"/>
    </location>
</feature>
<reference evidence="2 3" key="1">
    <citation type="journal article" date="2019" name="Genome Biol. Evol.">
        <title>The Rhododendron genome and chromosomal organization provide insight into shared whole-genome duplications across the heath family (Ericaceae).</title>
        <authorList>
            <person name="Soza V.L."/>
            <person name="Lindsley D."/>
            <person name="Waalkes A."/>
            <person name="Ramage E."/>
            <person name="Patwardhan R.P."/>
            <person name="Burton J.N."/>
            <person name="Adey A."/>
            <person name="Kumar A."/>
            <person name="Qiu R."/>
            <person name="Shendure J."/>
            <person name="Hall B."/>
        </authorList>
    </citation>
    <scope>NUCLEOTIDE SEQUENCE [LARGE SCALE GENOMIC DNA]</scope>
    <source>
        <strain evidence="2">RSF 1966-606</strain>
    </source>
</reference>
<dbReference type="Proteomes" id="UP000428333">
    <property type="component" value="Linkage Group LG12"/>
</dbReference>